<name>A0A8J2YAV5_9BACL</name>
<dbReference type="Proteomes" id="UP000625210">
    <property type="component" value="Unassembled WGS sequence"/>
</dbReference>
<evidence type="ECO:0000313" key="2">
    <source>
        <dbReference type="Proteomes" id="UP000625210"/>
    </source>
</evidence>
<dbReference type="InterPro" id="IPR019734">
    <property type="entry name" value="TPR_rpt"/>
</dbReference>
<dbReference type="EMBL" id="BMHQ01000007">
    <property type="protein sequence ID" value="GGE20623.1"/>
    <property type="molecule type" value="Genomic_DNA"/>
</dbReference>
<dbReference type="SMART" id="SM00028">
    <property type="entry name" value="TPR"/>
    <property type="match status" value="3"/>
</dbReference>
<comment type="caution">
    <text evidence="1">The sequence shown here is derived from an EMBL/GenBank/DDBJ whole genome shotgun (WGS) entry which is preliminary data.</text>
</comment>
<dbReference type="Gene3D" id="1.25.40.10">
    <property type="entry name" value="Tetratricopeptide repeat domain"/>
    <property type="match status" value="2"/>
</dbReference>
<protein>
    <recommendedName>
        <fullName evidence="3">Tetratricopeptide repeat-containing protein</fullName>
    </recommendedName>
</protein>
<accession>A0A8J2YAV5</accession>
<evidence type="ECO:0008006" key="3">
    <source>
        <dbReference type="Google" id="ProtNLM"/>
    </source>
</evidence>
<evidence type="ECO:0000313" key="1">
    <source>
        <dbReference type="EMBL" id="GGE20623.1"/>
    </source>
</evidence>
<dbReference type="RefSeq" id="WP_188648045.1">
    <property type="nucleotide sequence ID" value="NZ_BMHQ01000007.1"/>
</dbReference>
<dbReference type="SUPFAM" id="SSF48452">
    <property type="entry name" value="TPR-like"/>
    <property type="match status" value="1"/>
</dbReference>
<gene>
    <name evidence="1" type="ORF">GCM10011571_23250</name>
</gene>
<dbReference type="AlphaFoldDB" id="A0A8J2YAV5"/>
<organism evidence="1 2">
    <name type="scientific">Marinithermofilum abyssi</name>
    <dbReference type="NCBI Taxonomy" id="1571185"/>
    <lineage>
        <taxon>Bacteria</taxon>
        <taxon>Bacillati</taxon>
        <taxon>Bacillota</taxon>
        <taxon>Bacilli</taxon>
        <taxon>Bacillales</taxon>
        <taxon>Thermoactinomycetaceae</taxon>
        <taxon>Marinithermofilum</taxon>
    </lineage>
</organism>
<sequence>MTAGTRIPLYDELGQMIWIDREEFRQRVIPENMQAEWDHAEGLYTLVVQVFRDGFLEEAGKGADRLLELTERQEGALLVKALVHLRQKQYGDAEAVLQECIERFPDRGVAYTYLAKVYANREEKEKVLPALIEGLKREPNQETALRMLTRWCNSREQAEEILKELASQPDAWWPQLELGKLYLDLRQESEAMDRFRAALDLTRSYRVDEEFPEWEEEVAAMTVTANLRKKGWTDALIRFCEDYWTPKFITPFIGTDYAQALEEKGEIKQAVETLHQMVEYVRPEYQPMLHYRMHQLEKKALLSRN</sequence>
<dbReference type="Pfam" id="PF13428">
    <property type="entry name" value="TPR_14"/>
    <property type="match status" value="1"/>
</dbReference>
<reference evidence="1" key="2">
    <citation type="submission" date="2020-09" db="EMBL/GenBank/DDBJ databases">
        <authorList>
            <person name="Sun Q."/>
            <person name="Zhou Y."/>
        </authorList>
    </citation>
    <scope>NUCLEOTIDE SEQUENCE</scope>
    <source>
        <strain evidence="1">CGMCC 1.15179</strain>
    </source>
</reference>
<dbReference type="InterPro" id="IPR011990">
    <property type="entry name" value="TPR-like_helical_dom_sf"/>
</dbReference>
<keyword evidence="2" id="KW-1185">Reference proteome</keyword>
<proteinExistence type="predicted"/>
<reference evidence="1" key="1">
    <citation type="journal article" date="2014" name="Int. J. Syst. Evol. Microbiol.">
        <title>Complete genome sequence of Corynebacterium casei LMG S-19264T (=DSM 44701T), isolated from a smear-ripened cheese.</title>
        <authorList>
            <consortium name="US DOE Joint Genome Institute (JGI-PGF)"/>
            <person name="Walter F."/>
            <person name="Albersmeier A."/>
            <person name="Kalinowski J."/>
            <person name="Ruckert C."/>
        </authorList>
    </citation>
    <scope>NUCLEOTIDE SEQUENCE</scope>
    <source>
        <strain evidence="1">CGMCC 1.15179</strain>
    </source>
</reference>